<evidence type="ECO:0000259" key="1">
    <source>
        <dbReference type="Pfam" id="PF00534"/>
    </source>
</evidence>
<protein>
    <submittedName>
        <fullName evidence="3">Glycosyltransferase</fullName>
    </submittedName>
</protein>
<accession>A0A7K1G8J3</accession>
<evidence type="ECO:0000313" key="3">
    <source>
        <dbReference type="EMBL" id="MTE25590.1"/>
    </source>
</evidence>
<evidence type="ECO:0000313" key="4">
    <source>
        <dbReference type="Proteomes" id="UP000447545"/>
    </source>
</evidence>
<dbReference type="PANTHER" id="PTHR12526">
    <property type="entry name" value="GLYCOSYLTRANSFERASE"/>
    <property type="match status" value="1"/>
</dbReference>
<dbReference type="InterPro" id="IPR028098">
    <property type="entry name" value="Glyco_trans_4-like_N"/>
</dbReference>
<dbReference type="Proteomes" id="UP000447545">
    <property type="component" value="Unassembled WGS sequence"/>
</dbReference>
<name>A0A7K1G8J3_9FLAO</name>
<dbReference type="InterPro" id="IPR001296">
    <property type="entry name" value="Glyco_trans_1"/>
</dbReference>
<gene>
    <name evidence="3" type="ORF">F1003_01495</name>
</gene>
<feature type="domain" description="Glycosyl transferase family 1" evidence="1">
    <location>
        <begin position="188"/>
        <end position="342"/>
    </location>
</feature>
<comment type="caution">
    <text evidence="3">The sequence shown here is derived from an EMBL/GenBank/DDBJ whole genome shotgun (WGS) entry which is preliminary data.</text>
</comment>
<dbReference type="AlphaFoldDB" id="A0A7K1G8J3"/>
<sequence>MARKKKIGFVIGKLSSGGAERVISTLSNELIERFDITIITFSKATPFYALDDRINVIPCLEKAEKPKSMIDSLKLNYTLVNRIAKISKQEQIDILIGFITSANILTVLAAKRNGIPSIISERNNPLVEDVPKLWEILRRYVYPMADTLVLQTKGIKKLYEKKIKAHKITILPNPISSELSELRRSNTKQEKIILSVGRLDKNKCHDELITAFHTLKPEGWKVKIIGDGNKKEMLTKLIESYDLSEKIEIISKVKNIDKYYNEASIFVFTSKTEGFPNALMEAMHFGLPCISTDCNFGPSDLINDGENGYLIPVNDQEALTNKLSDLISDENLQHKFSENAKQTTEQYKSENVVSQWEALINSHI</sequence>
<feature type="domain" description="Glycosyltransferase subfamily 4-like N-terminal" evidence="2">
    <location>
        <begin position="17"/>
        <end position="177"/>
    </location>
</feature>
<keyword evidence="3" id="KW-0808">Transferase</keyword>
<keyword evidence="4" id="KW-1185">Reference proteome</keyword>
<dbReference type="SUPFAM" id="SSF53756">
    <property type="entry name" value="UDP-Glycosyltransferase/glycogen phosphorylase"/>
    <property type="match status" value="1"/>
</dbReference>
<dbReference type="RefSeq" id="WP_155087432.1">
    <property type="nucleotide sequence ID" value="NZ_WJYA01000002.1"/>
</dbReference>
<organism evidence="3 4">
    <name type="scientific">Winogradskyella ouciana</name>
    <dbReference type="NCBI Taxonomy" id="2608631"/>
    <lineage>
        <taxon>Bacteria</taxon>
        <taxon>Pseudomonadati</taxon>
        <taxon>Bacteroidota</taxon>
        <taxon>Flavobacteriia</taxon>
        <taxon>Flavobacteriales</taxon>
        <taxon>Flavobacteriaceae</taxon>
        <taxon>Winogradskyella</taxon>
    </lineage>
</organism>
<dbReference type="Gene3D" id="3.40.50.2000">
    <property type="entry name" value="Glycogen Phosphorylase B"/>
    <property type="match status" value="2"/>
</dbReference>
<proteinExistence type="predicted"/>
<dbReference type="Pfam" id="PF00534">
    <property type="entry name" value="Glycos_transf_1"/>
    <property type="match status" value="1"/>
</dbReference>
<reference evidence="3 4" key="1">
    <citation type="submission" date="2019-11" db="EMBL/GenBank/DDBJ databases">
        <title>Winogradskyella ouciana sp. nov., isolated from the hadal seawater of the Mariana Trench.</title>
        <authorList>
            <person name="Liu R."/>
        </authorList>
    </citation>
    <scope>NUCLEOTIDE SEQUENCE [LARGE SCALE GENOMIC DNA]</scope>
    <source>
        <strain evidence="3 4">ZXX205</strain>
    </source>
</reference>
<dbReference type="Pfam" id="PF13439">
    <property type="entry name" value="Glyco_transf_4"/>
    <property type="match status" value="1"/>
</dbReference>
<dbReference type="GO" id="GO:0016757">
    <property type="term" value="F:glycosyltransferase activity"/>
    <property type="evidence" value="ECO:0007669"/>
    <property type="project" value="InterPro"/>
</dbReference>
<dbReference type="PANTHER" id="PTHR12526:SF630">
    <property type="entry name" value="GLYCOSYLTRANSFERASE"/>
    <property type="match status" value="1"/>
</dbReference>
<dbReference type="CDD" id="cd03820">
    <property type="entry name" value="GT4_AmsD-like"/>
    <property type="match status" value="1"/>
</dbReference>
<dbReference type="EMBL" id="WJYA01000002">
    <property type="protein sequence ID" value="MTE25590.1"/>
    <property type="molecule type" value="Genomic_DNA"/>
</dbReference>
<evidence type="ECO:0000259" key="2">
    <source>
        <dbReference type="Pfam" id="PF13439"/>
    </source>
</evidence>